<organism evidence="1 2">
    <name type="scientific">Calidifontibacillus erzurumensis</name>
    <dbReference type="NCBI Taxonomy" id="2741433"/>
    <lineage>
        <taxon>Bacteria</taxon>
        <taxon>Bacillati</taxon>
        <taxon>Bacillota</taxon>
        <taxon>Bacilli</taxon>
        <taxon>Bacillales</taxon>
        <taxon>Bacillaceae</taxon>
        <taxon>Calidifontibacillus/Schinkia group</taxon>
        <taxon>Calidifontibacillus</taxon>
    </lineage>
</organism>
<dbReference type="Pfam" id="PF11167">
    <property type="entry name" value="DUF2953"/>
    <property type="match status" value="1"/>
</dbReference>
<dbReference type="InterPro" id="IPR021338">
    <property type="entry name" value="DUF2953"/>
</dbReference>
<accession>A0A8J8GC97</accession>
<protein>
    <submittedName>
        <fullName evidence="1">DUF2953 domain-containing protein</fullName>
    </submittedName>
</protein>
<evidence type="ECO:0000313" key="2">
    <source>
        <dbReference type="Proteomes" id="UP000625804"/>
    </source>
</evidence>
<gene>
    <name evidence="1" type="ORF">HR057_05885</name>
</gene>
<name>A0A8J8GC97_9BACI</name>
<dbReference type="RefSeq" id="WP_173730506.1">
    <property type="nucleotide sequence ID" value="NZ_JABTTE010000005.1"/>
</dbReference>
<reference evidence="1" key="1">
    <citation type="submission" date="2020-06" db="EMBL/GenBank/DDBJ databases">
        <title>A novel thermopfilic bacterium from Erzurum, Turkey.</title>
        <authorList>
            <person name="Adiguzel A."/>
            <person name="Ay H."/>
            <person name="Baltaci M.O."/>
        </authorList>
    </citation>
    <scope>NUCLEOTIDE SEQUENCE</scope>
    <source>
        <strain evidence="1">P2</strain>
    </source>
</reference>
<sequence length="245" mass="27815">MVEKGCEGMMLFLLIVLVIIVLLFLLSFTKLKIKVDLSHNNESNHFKITIKALFGLISYTIDVPLLKIDTDHPSLIVKNEQKVGKSHVPISENTKRITVNDILKKIEQVKEFIDHVIHFHEIVKKFLKKISIHKFEWHTSFGLGDAAQTGIASGLLWSAKGTIVGLLSKAMNLMTMPQLSITPSFQDRFATTRLICIFSFRIGHAMVGAFRVVKYWKSVKGGQRHVRTSNSRFDEYSYGKLEAND</sequence>
<dbReference type="Proteomes" id="UP000625804">
    <property type="component" value="Unassembled WGS sequence"/>
</dbReference>
<keyword evidence="2" id="KW-1185">Reference proteome</keyword>
<proteinExistence type="predicted"/>
<dbReference type="EMBL" id="JABTTE010000005">
    <property type="protein sequence ID" value="NSL51300.1"/>
    <property type="molecule type" value="Genomic_DNA"/>
</dbReference>
<evidence type="ECO:0000313" key="1">
    <source>
        <dbReference type="EMBL" id="NSL51300.1"/>
    </source>
</evidence>
<comment type="caution">
    <text evidence="1">The sequence shown here is derived from an EMBL/GenBank/DDBJ whole genome shotgun (WGS) entry which is preliminary data.</text>
</comment>
<dbReference type="AlphaFoldDB" id="A0A8J8GC97"/>